<evidence type="ECO:0000256" key="6">
    <source>
        <dbReference type="ARBA" id="ARBA00022989"/>
    </source>
</evidence>
<keyword evidence="2" id="KW-1003">Cell membrane</keyword>
<feature type="transmembrane region" description="Helical" evidence="8">
    <location>
        <begin position="376"/>
        <end position="394"/>
    </location>
</feature>
<keyword evidence="5 8" id="KW-0812">Transmembrane</keyword>
<gene>
    <name evidence="9" type="ORF">AN477_07635</name>
</gene>
<dbReference type="GO" id="GO:0016763">
    <property type="term" value="F:pentosyltransferase activity"/>
    <property type="evidence" value="ECO:0007669"/>
    <property type="project" value="TreeGrafter"/>
</dbReference>
<reference evidence="9 10" key="1">
    <citation type="submission" date="2015-09" db="EMBL/GenBank/DDBJ databases">
        <title>Draft genome sequence of Alicyclobacillus ferrooxydans DSM 22381.</title>
        <authorList>
            <person name="Hemp J."/>
        </authorList>
    </citation>
    <scope>NUCLEOTIDE SEQUENCE [LARGE SCALE GENOMIC DNA]</scope>
    <source>
        <strain evidence="9 10">TC-34</strain>
    </source>
</reference>
<feature type="transmembrane region" description="Helical" evidence="8">
    <location>
        <begin position="20"/>
        <end position="39"/>
    </location>
</feature>
<feature type="transmembrane region" description="Helical" evidence="8">
    <location>
        <begin position="209"/>
        <end position="231"/>
    </location>
</feature>
<accession>A0A0P9GTG2</accession>
<keyword evidence="10" id="KW-1185">Reference proteome</keyword>
<evidence type="ECO:0000313" key="10">
    <source>
        <dbReference type="Proteomes" id="UP000050482"/>
    </source>
</evidence>
<comment type="subcellular location">
    <subcellularLocation>
        <location evidence="1">Cell membrane</location>
        <topology evidence="1">Multi-pass membrane protein</topology>
    </subcellularLocation>
</comment>
<name>A0A0P9GTG2_9BACL</name>
<keyword evidence="4" id="KW-0808">Transferase</keyword>
<sequence>MSLRETSQTNIKHKTLPTSLLWLIGFNLLGRVIWILYMHPKQLADFDWYFTHAVQMANGQGYMEVNAPTAYWPMGWPFILSIVIRLFGPHVMAGLVANAIFSTVIVWLIYALTFRILGTRHNQAVTNVSDMSTWKESANKDLSHNTAHRIAMTAAIGYSLLPSQIEWNAILGSEESFTLLLVLSLFVYAKLVRRNNTEPWFWRTATAGVIFGLASIVRPIGLLFPVFLAAYEFWVNRRQIIQALLRGITFGVSMLIGIAPITIRNAIAMHHFILVSTNGGVNLWQGTKINGGYFWTWNPYRNPLLKAGNNQVLENQIGKQVSEKYILHHPLLTLLNGFHKVFDLYKVDTNAVWYTFNVQYPHSHAALYTFDAIDTLGYWFMMIFVLVALLVLYIRSARNNLLIHQMFSSSSRAMASASTNFDSQFKGNSQEVAGTLTENADTVEKYARKSAGSLRRATGFLLTFILYNTLLFLFFPAWDRFRYPLMPLFAVFFAIGWFALRGLLRSRSTPVPNSLNGH</sequence>
<feature type="transmembrane region" description="Helical" evidence="8">
    <location>
        <begin position="457"/>
        <end position="475"/>
    </location>
</feature>
<evidence type="ECO:0000256" key="8">
    <source>
        <dbReference type="SAM" id="Phobius"/>
    </source>
</evidence>
<dbReference type="PANTHER" id="PTHR33908">
    <property type="entry name" value="MANNOSYLTRANSFERASE YKCB-RELATED"/>
    <property type="match status" value="1"/>
</dbReference>
<dbReference type="EMBL" id="LJCO01000033">
    <property type="protein sequence ID" value="KPV44465.1"/>
    <property type="molecule type" value="Genomic_DNA"/>
</dbReference>
<dbReference type="STRING" id="471514.AN477_07635"/>
<keyword evidence="7 8" id="KW-0472">Membrane</keyword>
<evidence type="ECO:0000256" key="4">
    <source>
        <dbReference type="ARBA" id="ARBA00022679"/>
    </source>
</evidence>
<evidence type="ECO:0000313" key="9">
    <source>
        <dbReference type="EMBL" id="KPV44465.1"/>
    </source>
</evidence>
<dbReference type="GO" id="GO:0009103">
    <property type="term" value="P:lipopolysaccharide biosynthetic process"/>
    <property type="evidence" value="ECO:0007669"/>
    <property type="project" value="UniProtKB-ARBA"/>
</dbReference>
<evidence type="ECO:0000256" key="5">
    <source>
        <dbReference type="ARBA" id="ARBA00022692"/>
    </source>
</evidence>
<organism evidence="9 10">
    <name type="scientific">Alicyclobacillus ferrooxydans</name>
    <dbReference type="NCBI Taxonomy" id="471514"/>
    <lineage>
        <taxon>Bacteria</taxon>
        <taxon>Bacillati</taxon>
        <taxon>Bacillota</taxon>
        <taxon>Bacilli</taxon>
        <taxon>Bacillales</taxon>
        <taxon>Alicyclobacillaceae</taxon>
        <taxon>Alicyclobacillus</taxon>
    </lineage>
</organism>
<evidence type="ECO:0000256" key="2">
    <source>
        <dbReference type="ARBA" id="ARBA00022475"/>
    </source>
</evidence>
<dbReference type="AlphaFoldDB" id="A0A0P9GTG2"/>
<dbReference type="RefSeq" id="WP_054968565.1">
    <property type="nucleotide sequence ID" value="NZ_LJCO01000033.1"/>
</dbReference>
<feature type="transmembrane region" description="Helical" evidence="8">
    <location>
        <begin position="243"/>
        <end position="263"/>
    </location>
</feature>
<dbReference type="PANTHER" id="PTHR33908:SF11">
    <property type="entry name" value="MEMBRANE PROTEIN"/>
    <property type="match status" value="1"/>
</dbReference>
<dbReference type="Proteomes" id="UP000050482">
    <property type="component" value="Unassembled WGS sequence"/>
</dbReference>
<evidence type="ECO:0000256" key="1">
    <source>
        <dbReference type="ARBA" id="ARBA00004651"/>
    </source>
</evidence>
<comment type="caution">
    <text evidence="9">The sequence shown here is derived from an EMBL/GenBank/DDBJ whole genome shotgun (WGS) entry which is preliminary data.</text>
</comment>
<evidence type="ECO:0000256" key="7">
    <source>
        <dbReference type="ARBA" id="ARBA00023136"/>
    </source>
</evidence>
<protein>
    <recommendedName>
        <fullName evidence="11">Glycosyltransferase RgtA/B/C/D-like domain-containing protein</fullName>
    </recommendedName>
</protein>
<feature type="transmembrane region" description="Helical" evidence="8">
    <location>
        <begin position="95"/>
        <end position="117"/>
    </location>
</feature>
<evidence type="ECO:0000256" key="3">
    <source>
        <dbReference type="ARBA" id="ARBA00022676"/>
    </source>
</evidence>
<feature type="transmembrane region" description="Helical" evidence="8">
    <location>
        <begin position="481"/>
        <end position="500"/>
    </location>
</feature>
<keyword evidence="3" id="KW-0328">Glycosyltransferase</keyword>
<dbReference type="InterPro" id="IPR050297">
    <property type="entry name" value="LipidA_mod_glycosyltrf_83"/>
</dbReference>
<evidence type="ECO:0008006" key="11">
    <source>
        <dbReference type="Google" id="ProtNLM"/>
    </source>
</evidence>
<dbReference type="OrthoDB" id="136232at2"/>
<keyword evidence="6 8" id="KW-1133">Transmembrane helix</keyword>
<feature type="transmembrane region" description="Helical" evidence="8">
    <location>
        <begin position="70"/>
        <end position="88"/>
    </location>
</feature>
<dbReference type="PATRIC" id="fig|471514.4.peg.3787"/>
<dbReference type="GO" id="GO:0005886">
    <property type="term" value="C:plasma membrane"/>
    <property type="evidence" value="ECO:0007669"/>
    <property type="project" value="UniProtKB-SubCell"/>
</dbReference>
<proteinExistence type="predicted"/>